<keyword evidence="1" id="KW-0732">Signal</keyword>
<organism evidence="3 4">
    <name type="scientific">Salegentibacter mishustinae</name>
    <dbReference type="NCBI Taxonomy" id="270918"/>
    <lineage>
        <taxon>Bacteria</taxon>
        <taxon>Pseudomonadati</taxon>
        <taxon>Bacteroidota</taxon>
        <taxon>Flavobacteriia</taxon>
        <taxon>Flavobacteriales</taxon>
        <taxon>Flavobacteriaceae</taxon>
        <taxon>Salegentibacter</taxon>
    </lineage>
</organism>
<feature type="chain" id="PRO_5006389710" evidence="1">
    <location>
        <begin position="21"/>
        <end position="125"/>
    </location>
</feature>
<feature type="domain" description="TonB C-terminal" evidence="2">
    <location>
        <begin position="52"/>
        <end position="125"/>
    </location>
</feature>
<dbReference type="Pfam" id="PF03544">
    <property type="entry name" value="TonB_C"/>
    <property type="match status" value="1"/>
</dbReference>
<evidence type="ECO:0000313" key="4">
    <source>
        <dbReference type="Proteomes" id="UP000051643"/>
    </source>
</evidence>
<comment type="caution">
    <text evidence="3">The sequence shown here is derived from an EMBL/GenBank/DDBJ whole genome shotgun (WGS) entry which is preliminary data.</text>
</comment>
<dbReference type="SUPFAM" id="SSF74653">
    <property type="entry name" value="TolA/TonB C-terminal domain"/>
    <property type="match status" value="1"/>
</dbReference>
<proteinExistence type="predicted"/>
<dbReference type="STRING" id="270918.APR42_02440"/>
<reference evidence="3" key="1">
    <citation type="submission" date="2015-10" db="EMBL/GenBank/DDBJ databases">
        <title>Draft genome sequence of Salegentibacter mishustinae KCTC 12263.</title>
        <authorList>
            <person name="Lin W."/>
            <person name="Zheng Q."/>
        </authorList>
    </citation>
    <scope>NUCLEOTIDE SEQUENCE [LARGE SCALE GENOMIC DNA]</scope>
    <source>
        <strain evidence="3">KCTC 12263</strain>
    </source>
</reference>
<accession>A0A0Q9ZNE6</accession>
<dbReference type="Proteomes" id="UP000051643">
    <property type="component" value="Unassembled WGS sequence"/>
</dbReference>
<name>A0A0Q9ZNE6_9FLAO</name>
<dbReference type="AlphaFoldDB" id="A0A0Q9ZNE6"/>
<dbReference type="InterPro" id="IPR037682">
    <property type="entry name" value="TonB_C"/>
</dbReference>
<evidence type="ECO:0000256" key="1">
    <source>
        <dbReference type="SAM" id="SignalP"/>
    </source>
</evidence>
<dbReference type="OrthoDB" id="1522859at2"/>
<sequence>MKKLMLIACFVVGGFATAQAQQTSPVWPGCEDAEDVKACFNQKLSQHVRENYEYPQTEDGDYVRGKVEISFTITEEGKAVVNSVKGPEPKVNAAAKEMIQKIPDMKPGTLQGEPDDRNFTVPFNF</sequence>
<evidence type="ECO:0000313" key="3">
    <source>
        <dbReference type="EMBL" id="KRG30740.1"/>
    </source>
</evidence>
<evidence type="ECO:0000259" key="2">
    <source>
        <dbReference type="Pfam" id="PF03544"/>
    </source>
</evidence>
<dbReference type="Gene3D" id="3.30.1150.10">
    <property type="match status" value="1"/>
</dbReference>
<dbReference type="GO" id="GO:0055085">
    <property type="term" value="P:transmembrane transport"/>
    <property type="evidence" value="ECO:0007669"/>
    <property type="project" value="InterPro"/>
</dbReference>
<protein>
    <submittedName>
        <fullName evidence="3">Energy transducer TonB</fullName>
    </submittedName>
</protein>
<keyword evidence="4" id="KW-1185">Reference proteome</keyword>
<gene>
    <name evidence="3" type="ORF">APR42_02440</name>
</gene>
<dbReference type="EMBL" id="LKTP01000001">
    <property type="protein sequence ID" value="KRG30740.1"/>
    <property type="molecule type" value="Genomic_DNA"/>
</dbReference>
<dbReference type="RefSeq" id="WP_057480564.1">
    <property type="nucleotide sequence ID" value="NZ_BMWR01000002.1"/>
</dbReference>
<feature type="signal peptide" evidence="1">
    <location>
        <begin position="1"/>
        <end position="20"/>
    </location>
</feature>